<evidence type="ECO:0000259" key="13">
    <source>
        <dbReference type="Pfam" id="PF03264"/>
    </source>
</evidence>
<evidence type="ECO:0000256" key="6">
    <source>
        <dbReference type="ARBA" id="ARBA00022692"/>
    </source>
</evidence>
<evidence type="ECO:0000256" key="8">
    <source>
        <dbReference type="ARBA" id="ARBA00022982"/>
    </source>
</evidence>
<feature type="transmembrane region" description="Helical" evidence="12">
    <location>
        <begin position="12"/>
        <end position="38"/>
    </location>
</feature>
<dbReference type="PaxDb" id="880073-Calab_2935"/>
<feature type="domain" description="NapC/NirT cytochrome c N-terminal" evidence="13">
    <location>
        <begin position="93"/>
        <end position="180"/>
    </location>
</feature>
<feature type="transmembrane region" description="Helical" evidence="12">
    <location>
        <begin position="95"/>
        <end position="115"/>
    </location>
</feature>
<dbReference type="InterPro" id="IPR051174">
    <property type="entry name" value="Cytochrome_c-type_ET"/>
</dbReference>
<dbReference type="GO" id="GO:0046872">
    <property type="term" value="F:metal ion binding"/>
    <property type="evidence" value="ECO:0007669"/>
    <property type="project" value="UniProtKB-KW"/>
</dbReference>
<keyword evidence="9 12" id="KW-1133">Transmembrane helix</keyword>
<dbReference type="PANTHER" id="PTHR30333">
    <property type="entry name" value="CYTOCHROME C-TYPE PROTEIN"/>
    <property type="match status" value="1"/>
</dbReference>
<dbReference type="Proteomes" id="UP000004671">
    <property type="component" value="Chromosome"/>
</dbReference>
<dbReference type="InterPro" id="IPR005126">
    <property type="entry name" value="NapC/NirT_cyt_c_N"/>
</dbReference>
<dbReference type="EMBL" id="CM001402">
    <property type="protein sequence ID" value="EHO42542.1"/>
    <property type="molecule type" value="Genomic_DNA"/>
</dbReference>
<dbReference type="RefSeq" id="WP_006929899.1">
    <property type="nucleotide sequence ID" value="NZ_CM001402.1"/>
</dbReference>
<organism evidence="14 15">
    <name type="scientific">Caldithrix abyssi DSM 13497</name>
    <dbReference type="NCBI Taxonomy" id="880073"/>
    <lineage>
        <taxon>Bacteria</taxon>
        <taxon>Pseudomonadati</taxon>
        <taxon>Calditrichota</taxon>
        <taxon>Calditrichia</taxon>
        <taxon>Calditrichales</taxon>
        <taxon>Calditrichaceae</taxon>
        <taxon>Caldithrix</taxon>
    </lineage>
</organism>
<keyword evidence="15" id="KW-1185">Reference proteome</keyword>
<dbReference type="HOGENOM" id="CLU_543785_0_0_0"/>
<evidence type="ECO:0000256" key="2">
    <source>
        <dbReference type="ARBA" id="ARBA00007395"/>
    </source>
</evidence>
<dbReference type="InterPro" id="IPR036280">
    <property type="entry name" value="Multihaem_cyt_sf"/>
</dbReference>
<keyword evidence="11 12" id="KW-0472">Membrane</keyword>
<comment type="similarity">
    <text evidence="2">Belongs to the NapC/NirT/NrfH family.</text>
</comment>
<keyword evidence="6 12" id="KW-0812">Transmembrane</keyword>
<dbReference type="GO" id="GO:0005886">
    <property type="term" value="C:plasma membrane"/>
    <property type="evidence" value="ECO:0007669"/>
    <property type="project" value="UniProtKB-SubCell"/>
</dbReference>
<dbReference type="GO" id="GO:0009055">
    <property type="term" value="F:electron transfer activity"/>
    <property type="evidence" value="ECO:0007669"/>
    <property type="project" value="TreeGrafter"/>
</dbReference>
<proteinExistence type="inferred from homology"/>
<evidence type="ECO:0000256" key="9">
    <source>
        <dbReference type="ARBA" id="ARBA00022989"/>
    </source>
</evidence>
<evidence type="ECO:0000313" key="15">
    <source>
        <dbReference type="Proteomes" id="UP000004671"/>
    </source>
</evidence>
<evidence type="ECO:0000256" key="4">
    <source>
        <dbReference type="ARBA" id="ARBA00022475"/>
    </source>
</evidence>
<dbReference type="Pfam" id="PF03264">
    <property type="entry name" value="Cytochrom_NNT"/>
    <property type="match status" value="1"/>
</dbReference>
<dbReference type="OrthoDB" id="9791652at2"/>
<evidence type="ECO:0000256" key="7">
    <source>
        <dbReference type="ARBA" id="ARBA00022723"/>
    </source>
</evidence>
<dbReference type="eggNOG" id="COG3005">
    <property type="taxonomic scope" value="Bacteria"/>
</dbReference>
<keyword evidence="3" id="KW-0813">Transport</keyword>
<dbReference type="STRING" id="880073.Cabys_1801"/>
<evidence type="ECO:0000256" key="3">
    <source>
        <dbReference type="ARBA" id="ARBA00022448"/>
    </source>
</evidence>
<protein>
    <submittedName>
        <fullName evidence="14">Cytochrome c family protein</fullName>
    </submittedName>
</protein>
<evidence type="ECO:0000313" key="14">
    <source>
        <dbReference type="EMBL" id="EHO42542.1"/>
    </source>
</evidence>
<keyword evidence="8" id="KW-0249">Electron transport</keyword>
<dbReference type="GO" id="GO:0009061">
    <property type="term" value="P:anaerobic respiration"/>
    <property type="evidence" value="ECO:0007669"/>
    <property type="project" value="TreeGrafter"/>
</dbReference>
<evidence type="ECO:0000256" key="12">
    <source>
        <dbReference type="SAM" id="Phobius"/>
    </source>
</evidence>
<reference evidence="14 15" key="1">
    <citation type="submission" date="2011-09" db="EMBL/GenBank/DDBJ databases">
        <title>The permanent draft genome of Caldithrix abyssi DSM 13497.</title>
        <authorList>
            <consortium name="US DOE Joint Genome Institute (JGI-PGF)"/>
            <person name="Lucas S."/>
            <person name="Han J."/>
            <person name="Lapidus A."/>
            <person name="Bruce D."/>
            <person name="Goodwin L."/>
            <person name="Pitluck S."/>
            <person name="Peters L."/>
            <person name="Kyrpides N."/>
            <person name="Mavromatis K."/>
            <person name="Ivanova N."/>
            <person name="Mikhailova N."/>
            <person name="Chertkov O."/>
            <person name="Detter J.C."/>
            <person name="Tapia R."/>
            <person name="Han C."/>
            <person name="Land M."/>
            <person name="Hauser L."/>
            <person name="Markowitz V."/>
            <person name="Cheng J.-F."/>
            <person name="Hugenholtz P."/>
            <person name="Woyke T."/>
            <person name="Wu D."/>
            <person name="Spring S."/>
            <person name="Brambilla E."/>
            <person name="Klenk H.-P."/>
            <person name="Eisen J.A."/>
        </authorList>
    </citation>
    <scope>NUCLEOTIDE SEQUENCE [LARGE SCALE GENOMIC DNA]</scope>
    <source>
        <strain evidence="14 15">DSM 13497</strain>
    </source>
</reference>
<keyword evidence="5" id="KW-0349">Heme</keyword>
<sequence precursor="true">MRLEIPQSAKNWVSLIGAMIAFIAFFLILFLFIISSVTGSGGTYLGLITFILLPGLLVFGLILIPIGMLISHKRKLKKENVWPVVDLNNTSHRNALLIFVWGTAIFVLLTAIGSYEAFRITESVEFCGELCHSVMHPEYTAYQHSPHARVACVECHVGEGADWYIRSKLSGLYQVYSVTFDLYPKPIPTPIHNLRPARETCEKCHWPQKFYEYKLRTEYHYLADEENTKWTIQLTMRIGAEHSAHGLKEGIHWHINPDIEVQYVAMDTARQIIPWVRFRDLKSGEEKIFVDEEISLEPEELAKYEVRTMDCMDCHNRPSHQYNPPALFINKAMAGGEIPVALPEIKAQAVEVCDLAKDLPTMEAAMSFIDSTINAYYQENYPEIYESNPDLVNQAAEGIKKSFSKNIFPDMKVNWAAYPNNIGHLEFDGCFRCHNDRHSTESGEVISKKCETCHFINAQGTAENFEVARFGESLEFRHPVDIGDEWKELLCTECHTGLAP</sequence>
<keyword evidence="10" id="KW-0408">Iron</keyword>
<name>H1XSJ4_CALAY</name>
<evidence type="ECO:0000256" key="1">
    <source>
        <dbReference type="ARBA" id="ARBA00004236"/>
    </source>
</evidence>
<dbReference type="InterPro" id="IPR038266">
    <property type="entry name" value="NapC/NirT_cytc_sf"/>
</dbReference>
<dbReference type="Gene3D" id="1.10.3820.10">
    <property type="entry name" value="Di-heme elbow motif domain"/>
    <property type="match status" value="1"/>
</dbReference>
<keyword evidence="4" id="KW-1003">Cell membrane</keyword>
<dbReference type="PANTHER" id="PTHR30333:SF1">
    <property type="entry name" value="CYTOCHROME C-TYPE PROTEIN NAPC"/>
    <property type="match status" value="1"/>
</dbReference>
<evidence type="ECO:0000256" key="11">
    <source>
        <dbReference type="ARBA" id="ARBA00023136"/>
    </source>
</evidence>
<feature type="transmembrane region" description="Helical" evidence="12">
    <location>
        <begin position="44"/>
        <end position="70"/>
    </location>
</feature>
<dbReference type="AlphaFoldDB" id="H1XSJ4"/>
<comment type="subcellular location">
    <subcellularLocation>
        <location evidence="1">Cell membrane</location>
    </subcellularLocation>
</comment>
<dbReference type="SUPFAM" id="SSF48695">
    <property type="entry name" value="Multiheme cytochromes"/>
    <property type="match status" value="1"/>
</dbReference>
<evidence type="ECO:0000256" key="10">
    <source>
        <dbReference type="ARBA" id="ARBA00023004"/>
    </source>
</evidence>
<gene>
    <name evidence="14" type="ORF">Calab_2935</name>
</gene>
<evidence type="ECO:0000256" key="5">
    <source>
        <dbReference type="ARBA" id="ARBA00022617"/>
    </source>
</evidence>
<keyword evidence="7" id="KW-0479">Metal-binding</keyword>
<dbReference type="InParanoid" id="H1XSJ4"/>
<accession>H1XSJ4</accession>